<accession>A0A4Z0C177</accession>
<evidence type="ECO:0000313" key="2">
    <source>
        <dbReference type="EMBL" id="TFZ04278.1"/>
    </source>
</evidence>
<comment type="caution">
    <text evidence="2">The sequence shown here is derived from an EMBL/GenBank/DDBJ whole genome shotgun (WGS) entry which is preliminary data.</text>
</comment>
<protein>
    <submittedName>
        <fullName evidence="2">Uncharacterized protein</fullName>
    </submittedName>
</protein>
<dbReference type="AlphaFoldDB" id="A0A4Z0C177"/>
<proteinExistence type="predicted"/>
<gene>
    <name evidence="2" type="ORF">EZ242_00515</name>
</gene>
<reference evidence="2 3" key="1">
    <citation type="submission" date="2019-03" db="EMBL/GenBank/DDBJ databases">
        <title>Ramlibacter rhizophilus CCTCC AB2015357, whole genome shotgun sequence.</title>
        <authorList>
            <person name="Zhang X."/>
            <person name="Feng G."/>
            <person name="Zhu H."/>
        </authorList>
    </citation>
    <scope>NUCLEOTIDE SEQUENCE [LARGE SCALE GENOMIC DNA]</scope>
    <source>
        <strain evidence="2 3">CCTCC AB2015357</strain>
    </source>
</reference>
<evidence type="ECO:0000313" key="3">
    <source>
        <dbReference type="Proteomes" id="UP000297564"/>
    </source>
</evidence>
<dbReference type="OrthoDB" id="6399053at2"/>
<dbReference type="Proteomes" id="UP000297564">
    <property type="component" value="Unassembled WGS sequence"/>
</dbReference>
<dbReference type="SUPFAM" id="SSF52833">
    <property type="entry name" value="Thioredoxin-like"/>
    <property type="match status" value="1"/>
</dbReference>
<name>A0A4Z0C177_9BURK</name>
<keyword evidence="3" id="KW-1185">Reference proteome</keyword>
<sequence length="171" mass="18679">MKTIQLTLPVVLAAAAASTALAQTPVPSFKATVLTGEVVTEQKLLGQPTVLIVTPSRDAAQETRQWVQALRKNIQPGKVRVRDVLALDLPFFISEQDALSRARQKIPDRYHDQTWLMNEGPLEEAFSIPASSEDAFVLVLDSQGQVVARAKGQPTQANLQQIQDAVRKLTG</sequence>
<feature type="chain" id="PRO_5021422583" evidence="1">
    <location>
        <begin position="23"/>
        <end position="171"/>
    </location>
</feature>
<feature type="signal peptide" evidence="1">
    <location>
        <begin position="1"/>
        <end position="22"/>
    </location>
</feature>
<keyword evidence="1" id="KW-0732">Signal</keyword>
<dbReference type="InterPro" id="IPR036249">
    <property type="entry name" value="Thioredoxin-like_sf"/>
</dbReference>
<dbReference type="EMBL" id="SMLL01000001">
    <property type="protein sequence ID" value="TFZ04278.1"/>
    <property type="molecule type" value="Genomic_DNA"/>
</dbReference>
<evidence type="ECO:0000256" key="1">
    <source>
        <dbReference type="SAM" id="SignalP"/>
    </source>
</evidence>
<organism evidence="2 3">
    <name type="scientific">Ramlibacter rhizophilus</name>
    <dbReference type="NCBI Taxonomy" id="1781167"/>
    <lineage>
        <taxon>Bacteria</taxon>
        <taxon>Pseudomonadati</taxon>
        <taxon>Pseudomonadota</taxon>
        <taxon>Betaproteobacteria</taxon>
        <taxon>Burkholderiales</taxon>
        <taxon>Comamonadaceae</taxon>
        <taxon>Ramlibacter</taxon>
    </lineage>
</organism>